<evidence type="ECO:0000313" key="4">
    <source>
        <dbReference type="Proteomes" id="UP001595681"/>
    </source>
</evidence>
<reference evidence="4" key="1">
    <citation type="journal article" date="2019" name="Int. J. Syst. Evol. Microbiol.">
        <title>The Global Catalogue of Microorganisms (GCM) 10K type strain sequencing project: providing services to taxonomists for standard genome sequencing and annotation.</title>
        <authorList>
            <consortium name="The Broad Institute Genomics Platform"/>
            <consortium name="The Broad Institute Genome Sequencing Center for Infectious Disease"/>
            <person name="Wu L."/>
            <person name="Ma J."/>
        </authorList>
    </citation>
    <scope>NUCLEOTIDE SEQUENCE [LARGE SCALE GENOMIC DNA]</scope>
    <source>
        <strain evidence="4">CCM 7491</strain>
    </source>
</reference>
<dbReference type="PANTHER" id="PTHR12788">
    <property type="entry name" value="PROTEIN-TYROSINE SULFOTRANSFERASE 2"/>
    <property type="match status" value="1"/>
</dbReference>
<dbReference type="InterPro" id="IPR027417">
    <property type="entry name" value="P-loop_NTPase"/>
</dbReference>
<dbReference type="SMART" id="SM00028">
    <property type="entry name" value="TPR"/>
    <property type="match status" value="3"/>
</dbReference>
<dbReference type="InterPro" id="IPR019734">
    <property type="entry name" value="TPR_rpt"/>
</dbReference>
<organism evidence="3 4">
    <name type="scientific">Sphingobium rhizovicinum</name>
    <dbReference type="NCBI Taxonomy" id="432308"/>
    <lineage>
        <taxon>Bacteria</taxon>
        <taxon>Pseudomonadati</taxon>
        <taxon>Pseudomonadota</taxon>
        <taxon>Alphaproteobacteria</taxon>
        <taxon>Sphingomonadales</taxon>
        <taxon>Sphingomonadaceae</taxon>
        <taxon>Sphingobium</taxon>
    </lineage>
</organism>
<evidence type="ECO:0000256" key="1">
    <source>
        <dbReference type="ARBA" id="ARBA00022679"/>
    </source>
</evidence>
<comment type="caution">
    <text evidence="3">The sequence shown here is derived from an EMBL/GenBank/DDBJ whole genome shotgun (WGS) entry which is preliminary data.</text>
</comment>
<dbReference type="InterPro" id="IPR011990">
    <property type="entry name" value="TPR-like_helical_dom_sf"/>
</dbReference>
<keyword evidence="2" id="KW-0802">TPR repeat</keyword>
<proteinExistence type="predicted"/>
<dbReference type="Pfam" id="PF14559">
    <property type="entry name" value="TPR_19"/>
    <property type="match status" value="1"/>
</dbReference>
<sequence length="521" mass="56512">MTLAAQARAALARGDLPAAAQAAQRLAMEQPEQPDGYFLLGMAAVEAGQVARALPMLEHALARGRDAEHLAQYAKLLILLRRDGDAAQAARDAMAAGTQDARTLDTIGCVLARLGDHEASITPFEGAVAAEPDNLSYRYNLAAACGFTGRVEAARDHYETILKADPADSRVHYALAILSRQSVEVNSLPRLEAALARAAQPENRLRIRYALAKSHEDMGNGREAFTYLSAANADHKRTIGYDFAQDRAIFDAIEGLFSDSAPAAWGAGLEEPAPIFIVGMPRTGTTLVDRILSSHAAVGSAGELQAMPLAVKQLAATPSRLVIDPETIAASAAIDPLAIGRAYMARAEHHRPKGAPRFIDKLPANFLYVGHIARALPQARIICLRRHPMDTVWSNYKNLFASQSTYYAYSYDLMDIARYYARFDGLMALWDRLFPGRVLSLSYEALVADQEGQTRRLLAHCGLDWDAACLSFHENKAAVATPSAAQVRRPINADAVARWKRHEAELAPVANWLAAQGIAVD</sequence>
<keyword evidence="1" id="KW-0808">Transferase</keyword>
<dbReference type="SUPFAM" id="SSF52540">
    <property type="entry name" value="P-loop containing nucleoside triphosphate hydrolases"/>
    <property type="match status" value="1"/>
</dbReference>
<feature type="repeat" description="TPR" evidence="2">
    <location>
        <begin position="101"/>
        <end position="134"/>
    </location>
</feature>
<gene>
    <name evidence="3" type="ORF">ACFOKF_13690</name>
</gene>
<dbReference type="SUPFAM" id="SSF48452">
    <property type="entry name" value="TPR-like"/>
    <property type="match status" value="1"/>
</dbReference>
<dbReference type="EMBL" id="JBHRVU010000004">
    <property type="protein sequence ID" value="MFC3442223.1"/>
    <property type="molecule type" value="Genomic_DNA"/>
</dbReference>
<dbReference type="Gene3D" id="1.25.40.10">
    <property type="entry name" value="Tetratricopeptide repeat domain"/>
    <property type="match status" value="1"/>
</dbReference>
<name>A0ABV7NGA3_9SPHN</name>
<dbReference type="Proteomes" id="UP001595681">
    <property type="component" value="Unassembled WGS sequence"/>
</dbReference>
<dbReference type="RefSeq" id="WP_380796277.1">
    <property type="nucleotide sequence ID" value="NZ_JBHRVU010000004.1"/>
</dbReference>
<dbReference type="PROSITE" id="PS50005">
    <property type="entry name" value="TPR"/>
    <property type="match status" value="1"/>
</dbReference>
<evidence type="ECO:0000256" key="2">
    <source>
        <dbReference type="PROSITE-ProRule" id="PRU00339"/>
    </source>
</evidence>
<accession>A0ABV7NGA3</accession>
<dbReference type="Pfam" id="PF13432">
    <property type="entry name" value="TPR_16"/>
    <property type="match status" value="1"/>
</dbReference>
<dbReference type="InterPro" id="IPR026634">
    <property type="entry name" value="TPST-like"/>
</dbReference>
<evidence type="ECO:0000313" key="3">
    <source>
        <dbReference type="EMBL" id="MFC3442223.1"/>
    </source>
</evidence>
<protein>
    <submittedName>
        <fullName evidence="3">Tetratricopeptide repeat-containing sulfotransferase family protein</fullName>
    </submittedName>
</protein>
<dbReference type="PANTHER" id="PTHR12788:SF10">
    <property type="entry name" value="PROTEIN-TYROSINE SULFOTRANSFERASE"/>
    <property type="match status" value="1"/>
</dbReference>
<keyword evidence="4" id="KW-1185">Reference proteome</keyword>
<dbReference type="Gene3D" id="3.40.50.300">
    <property type="entry name" value="P-loop containing nucleotide triphosphate hydrolases"/>
    <property type="match status" value="1"/>
</dbReference>
<dbReference type="Pfam" id="PF13469">
    <property type="entry name" value="Sulfotransfer_3"/>
    <property type="match status" value="1"/>
</dbReference>